<keyword evidence="2" id="KW-1185">Reference proteome</keyword>
<accession>A0A266Q8I1</accession>
<dbReference type="InterPro" id="IPR010836">
    <property type="entry name" value="SapC"/>
</dbReference>
<reference evidence="2" key="1">
    <citation type="submission" date="2017-05" db="EMBL/GenBank/DDBJ databases">
        <authorList>
            <person name="Barney B.M."/>
        </authorList>
    </citation>
    <scope>NUCLEOTIDE SEQUENCE [LARGE SCALE GENOMIC DNA]</scope>
    <source>
        <strain evidence="2">PSBB022</strain>
    </source>
</reference>
<sequence length="250" mass="27839">MLSPGDAMPNFALLNNVDHKNLRVIRDYSSQYGDNEVSVVTFPQEFRAIQNEYPIFFKKNAETGKFIPVALMGLRQNENVFLSEVGWDAQYIPASVKRRPFLIGVQPPKPGEGEQPSRLVYVDMDSPRLSEVAGDPVFLPHGGYSPYLETMVELLEYIQYGTELNEQFVDMLLASELLEVVALEITLKSGEQNNLAGLYTINEDKLNGLGGSAVAELHAKGFLECIYMILASHANVLKLIARVEARLSAQ</sequence>
<dbReference type="STRING" id="1209072.GCA_000766945_00269"/>
<evidence type="ECO:0008006" key="3">
    <source>
        <dbReference type="Google" id="ProtNLM"/>
    </source>
</evidence>
<evidence type="ECO:0000313" key="1">
    <source>
        <dbReference type="EMBL" id="OZY85669.1"/>
    </source>
</evidence>
<protein>
    <recommendedName>
        <fullName evidence="3">Multidrug transporter</fullName>
    </recommendedName>
</protein>
<proteinExistence type="predicted"/>
<name>A0A266Q8I1_9GAMM</name>
<comment type="caution">
    <text evidence="1">The sequence shown here is derived from an EMBL/GenBank/DDBJ whole genome shotgun (WGS) entry which is preliminary data.</text>
</comment>
<evidence type="ECO:0000313" key="2">
    <source>
        <dbReference type="Proteomes" id="UP000216101"/>
    </source>
</evidence>
<dbReference type="Pfam" id="PF07277">
    <property type="entry name" value="SapC"/>
    <property type="match status" value="1"/>
</dbReference>
<gene>
    <name evidence="1" type="ORF">CBP51_01035</name>
</gene>
<dbReference type="Proteomes" id="UP000216101">
    <property type="component" value="Unassembled WGS sequence"/>
</dbReference>
<organism evidence="1 2">
    <name type="scientific">Cellvibrio mixtus</name>
    <dbReference type="NCBI Taxonomy" id="39650"/>
    <lineage>
        <taxon>Bacteria</taxon>
        <taxon>Pseudomonadati</taxon>
        <taxon>Pseudomonadota</taxon>
        <taxon>Gammaproteobacteria</taxon>
        <taxon>Cellvibrionales</taxon>
        <taxon>Cellvibrionaceae</taxon>
        <taxon>Cellvibrio</taxon>
    </lineage>
</organism>
<dbReference type="AlphaFoldDB" id="A0A266Q8I1"/>
<dbReference type="EMBL" id="NHNI01000001">
    <property type="protein sequence ID" value="OZY85669.1"/>
    <property type="molecule type" value="Genomic_DNA"/>
</dbReference>